<dbReference type="Proteomes" id="UP001055879">
    <property type="component" value="Linkage Group LG04"/>
</dbReference>
<dbReference type="EMBL" id="CM042050">
    <property type="protein sequence ID" value="KAI3734440.1"/>
    <property type="molecule type" value="Genomic_DNA"/>
</dbReference>
<comment type="caution">
    <text evidence="1">The sequence shown here is derived from an EMBL/GenBank/DDBJ whole genome shotgun (WGS) entry which is preliminary data.</text>
</comment>
<reference evidence="1 2" key="2">
    <citation type="journal article" date="2022" name="Mol. Ecol. Resour.">
        <title>The genomes of chicory, endive, great burdock and yacon provide insights into Asteraceae paleo-polyploidization history and plant inulin production.</title>
        <authorList>
            <person name="Fan W."/>
            <person name="Wang S."/>
            <person name="Wang H."/>
            <person name="Wang A."/>
            <person name="Jiang F."/>
            <person name="Liu H."/>
            <person name="Zhao H."/>
            <person name="Xu D."/>
            <person name="Zhang Y."/>
        </authorList>
    </citation>
    <scope>NUCLEOTIDE SEQUENCE [LARGE SCALE GENOMIC DNA]</scope>
    <source>
        <strain evidence="2">cv. Niubang</strain>
    </source>
</reference>
<reference evidence="2" key="1">
    <citation type="journal article" date="2022" name="Mol. Ecol. Resour.">
        <title>The genomes of chicory, endive, great burdock and yacon provide insights into Asteraceae palaeo-polyploidization history and plant inulin production.</title>
        <authorList>
            <person name="Fan W."/>
            <person name="Wang S."/>
            <person name="Wang H."/>
            <person name="Wang A."/>
            <person name="Jiang F."/>
            <person name="Liu H."/>
            <person name="Zhao H."/>
            <person name="Xu D."/>
            <person name="Zhang Y."/>
        </authorList>
    </citation>
    <scope>NUCLEOTIDE SEQUENCE [LARGE SCALE GENOMIC DNA]</scope>
    <source>
        <strain evidence="2">cv. Niubang</strain>
    </source>
</reference>
<evidence type="ECO:0000313" key="1">
    <source>
        <dbReference type="EMBL" id="KAI3734440.1"/>
    </source>
</evidence>
<gene>
    <name evidence="1" type="ORF">L6452_13908</name>
</gene>
<keyword evidence="2" id="KW-1185">Reference proteome</keyword>
<proteinExistence type="predicted"/>
<accession>A0ACB9CJJ6</accession>
<protein>
    <submittedName>
        <fullName evidence="1">Uncharacterized protein</fullName>
    </submittedName>
</protein>
<name>A0ACB9CJJ6_ARCLA</name>
<evidence type="ECO:0000313" key="2">
    <source>
        <dbReference type="Proteomes" id="UP001055879"/>
    </source>
</evidence>
<sequence length="99" mass="10840">MLVEEVGMGEDDGEEERGNGWWFKVVGIKSRQLLKMGGGGGLHSNHGGGRKAYEKAEVVVEGFSVPTIDEGHGGSRSGDKDVHQERGQKRKRYDGWSLI</sequence>
<organism evidence="1 2">
    <name type="scientific">Arctium lappa</name>
    <name type="common">Greater burdock</name>
    <name type="synonym">Lappa major</name>
    <dbReference type="NCBI Taxonomy" id="4217"/>
    <lineage>
        <taxon>Eukaryota</taxon>
        <taxon>Viridiplantae</taxon>
        <taxon>Streptophyta</taxon>
        <taxon>Embryophyta</taxon>
        <taxon>Tracheophyta</taxon>
        <taxon>Spermatophyta</taxon>
        <taxon>Magnoliopsida</taxon>
        <taxon>eudicotyledons</taxon>
        <taxon>Gunneridae</taxon>
        <taxon>Pentapetalae</taxon>
        <taxon>asterids</taxon>
        <taxon>campanulids</taxon>
        <taxon>Asterales</taxon>
        <taxon>Asteraceae</taxon>
        <taxon>Carduoideae</taxon>
        <taxon>Cardueae</taxon>
        <taxon>Arctiinae</taxon>
        <taxon>Arctium</taxon>
    </lineage>
</organism>